<evidence type="ECO:0000259" key="6">
    <source>
        <dbReference type="PROSITE" id="PS50106"/>
    </source>
</evidence>
<comment type="similarity">
    <text evidence="4">Belongs to the synaptopodin family.</text>
</comment>
<dbReference type="GO" id="GO:0003779">
    <property type="term" value="F:actin binding"/>
    <property type="evidence" value="ECO:0007669"/>
    <property type="project" value="TreeGrafter"/>
</dbReference>
<accession>A0A6H5GGX8</accession>
<dbReference type="GO" id="GO:0005634">
    <property type="term" value="C:nucleus"/>
    <property type="evidence" value="ECO:0007669"/>
    <property type="project" value="TreeGrafter"/>
</dbReference>
<feature type="region of interest" description="Disordered" evidence="5">
    <location>
        <begin position="723"/>
        <end position="743"/>
    </location>
</feature>
<keyword evidence="2" id="KW-0963">Cytoplasm</keyword>
<keyword evidence="3" id="KW-0597">Phosphoprotein</keyword>
<dbReference type="GO" id="GO:0030018">
    <property type="term" value="C:Z disc"/>
    <property type="evidence" value="ECO:0007669"/>
    <property type="project" value="TreeGrafter"/>
</dbReference>
<dbReference type="Gene3D" id="2.30.42.10">
    <property type="match status" value="1"/>
</dbReference>
<dbReference type="EMBL" id="CADCXU010011988">
    <property type="protein sequence ID" value="CAB0002313.1"/>
    <property type="molecule type" value="Genomic_DNA"/>
</dbReference>
<feature type="domain" description="PDZ" evidence="6">
    <location>
        <begin position="10"/>
        <end position="85"/>
    </location>
</feature>
<sequence length="1440" mass="159774">MTAREVVFDGSPPWGFRMNGGTDSGHPLRISRVNPGSKAESQGVREGDMITSINGQPTTSLTNSDSHALLRTVKENLRLGLNDNMKLLKHRPGVKCCRYKFFNVFVCSSCQNERKRRQNRHLGRLYVKQNTKPSRSKLRRQRKRRLKSLLKEKLLGFKETPGHVLTTQPVPEGPQFPTSAIGVKGGAENDDNTSAKFYDNAAIDGSSISNYSVSTTRDAPLVEGSSFVQNASALVSQDSVGDSRSAISDNASGVGKFENTSEPENAPKEVHSGLKSYENVTFAPQEVQHAEIHVWPRKPRMGVENTDYNLIEAVKTVEDEVNAPTSAEPLKSRFCERSETSIEGDFKVPMAETIEFLDSTNLMDALPPTTDAEESVYELIAKDMRTATVSHHEEDGFPYDLNEPVLRIRSPTEIPSCFLPPRRYLDVISEETSDLSDGDRPWENSEKIREINACIDTIPDDWYGPQDGIDTSWRDGKSLEEMSDIPTISDSHSDSELTVDDPKNSFTASHKTDVNAQVKPTRISGANRTEQKGSTSSSENVVVNVVSSFYTSKPVLKPTKIETLFNIDKLHGPNSDVVEIVYLDSSDSEAISSAKSETNLATTPIQEDASDLDRDLRSLKKLPTDMTNDKFKISSPAEEGADDKPSSPSSYQNVDVGHRTPSKLSESIQHSESTPSNSLPNSSNHVSEKPSKQEFAGDEEENQISALISDITESANDLISSSNEHLSVPSCCGSPQNSSGGRKKISAADIHHRCCSAPLVEGESSPIFKTSRSVCSADMGDEYPNFICDNSDTSSQSTAKRLQSRVVSLRELSMTAVLRLPFGISFLKQLGFDQSEYDSYSGYMPEGSEYSFSSKQPMSEGESFVLNDGSDYEDESISNSLPSRPLHYGSHLPPSPPSLGDVKHYEQTQKPLDVRENSKPMKPNEVDLLDLHQKFVLRRGYHEPGEKFLRNKFDRTSNDKEDQDEDFSLEFLALREYHALRQRKMKDAKLATHNLPRGEEEPKGNSTSATDIGTIECDLNRPSLGSAGDKVDQEEVVDNSRLLELIQSDDFKGSDAELNMSARTSPNRIVLDRSPNSSVGSGSLDIFRNLPAWDKEPTESGMVGSLGLDGENNEANYSKNDAIKVFGSQNDVSRPRQESRDRPKSVPPSGERFRQLMYDEYMNKLAELSQRRKMRAIKLTEPVKSISKPPPNCEDDLRGEFMTRVRERMFKLGLTDDFVLVDNSILADRQIDHRQLEEKKLPKHMQELIDIVDEIGESDSPVTEMLMLARPITLFNRNSNCPKEEPELPKELPAQTTTSSLSSSEIPCRLTSSTSENSTLTSTQLRLPSSQNPTITLLQKAREGQIPKGAQYLDGHHPNDQNSTVIAPGEIDQHPHSSYSGGYASEPERLGYDSDASLSKYATLDRRKIRNKENDFTASTLPRNKSVEQSIDLGCKPSAN</sequence>
<dbReference type="Pfam" id="PF00595">
    <property type="entry name" value="PDZ"/>
    <property type="match status" value="1"/>
</dbReference>
<evidence type="ECO:0000256" key="3">
    <source>
        <dbReference type="ARBA" id="ARBA00022553"/>
    </source>
</evidence>
<dbReference type="PANTHER" id="PTHR24217">
    <property type="entry name" value="PUTATIVE-RELATED"/>
    <property type="match status" value="1"/>
</dbReference>
<feature type="compositionally biased region" description="Low complexity" evidence="5">
    <location>
        <begin position="1311"/>
        <end position="1323"/>
    </location>
</feature>
<evidence type="ECO:0000256" key="4">
    <source>
        <dbReference type="ARBA" id="ARBA00038161"/>
    </source>
</evidence>
<dbReference type="PROSITE" id="PS50106">
    <property type="entry name" value="PDZ"/>
    <property type="match status" value="1"/>
</dbReference>
<dbReference type="InterPro" id="IPR036034">
    <property type="entry name" value="PDZ_sf"/>
</dbReference>
<feature type="compositionally biased region" description="Basic and acidic residues" evidence="5">
    <location>
        <begin position="1133"/>
        <end position="1144"/>
    </location>
</feature>
<dbReference type="GO" id="GO:0015629">
    <property type="term" value="C:actin cytoskeleton"/>
    <property type="evidence" value="ECO:0007669"/>
    <property type="project" value="TreeGrafter"/>
</dbReference>
<gene>
    <name evidence="7" type="ORF">NTEN_LOCUS8100</name>
</gene>
<evidence type="ECO:0000256" key="1">
    <source>
        <dbReference type="ARBA" id="ARBA00004496"/>
    </source>
</evidence>
<comment type="subcellular location">
    <subcellularLocation>
        <location evidence="1">Cytoplasm</location>
    </subcellularLocation>
</comment>
<feature type="compositionally biased region" description="Basic and acidic residues" evidence="5">
    <location>
        <begin position="991"/>
        <end position="1003"/>
    </location>
</feature>
<dbReference type="GO" id="GO:0032233">
    <property type="term" value="P:positive regulation of actin filament bundle assembly"/>
    <property type="evidence" value="ECO:0007669"/>
    <property type="project" value="TreeGrafter"/>
</dbReference>
<feature type="compositionally biased region" description="Polar residues" evidence="5">
    <location>
        <begin position="524"/>
        <end position="535"/>
    </location>
</feature>
<protein>
    <recommendedName>
        <fullName evidence="6">PDZ domain-containing protein</fullName>
    </recommendedName>
</protein>
<name>A0A6H5GGX8_9HEMI</name>
<dbReference type="FunFam" id="2.30.42.10:FF:000055">
    <property type="entry name" value="PDZ and LIM domain protein 3"/>
    <property type="match status" value="1"/>
</dbReference>
<feature type="region of interest" description="Disordered" evidence="5">
    <location>
        <begin position="593"/>
        <end position="612"/>
    </location>
</feature>
<dbReference type="SMART" id="SM00228">
    <property type="entry name" value="PDZ"/>
    <property type="match status" value="1"/>
</dbReference>
<feature type="region of interest" description="Disordered" evidence="5">
    <location>
        <begin position="1125"/>
        <end position="1151"/>
    </location>
</feature>
<keyword evidence="8" id="KW-1185">Reference proteome</keyword>
<evidence type="ECO:0000313" key="7">
    <source>
        <dbReference type="EMBL" id="CAB0002313.1"/>
    </source>
</evidence>
<dbReference type="PANTHER" id="PTHR24217:SF0">
    <property type="entry name" value="PDZ DOMAIN-CONTAINING PROTEIN"/>
    <property type="match status" value="1"/>
</dbReference>
<evidence type="ECO:0000313" key="8">
    <source>
        <dbReference type="Proteomes" id="UP000479000"/>
    </source>
</evidence>
<feature type="compositionally biased region" description="Polar residues" evidence="5">
    <location>
        <begin position="1416"/>
        <end position="1429"/>
    </location>
</feature>
<feature type="region of interest" description="Disordered" evidence="5">
    <location>
        <begin position="1354"/>
        <end position="1394"/>
    </location>
</feature>
<evidence type="ECO:0000256" key="5">
    <source>
        <dbReference type="SAM" id="MobiDB-lite"/>
    </source>
</evidence>
<feature type="compositionally biased region" description="Basic and acidic residues" evidence="5">
    <location>
        <begin position="491"/>
        <end position="503"/>
    </location>
</feature>
<dbReference type="InterPro" id="IPR051976">
    <property type="entry name" value="Synaptopodin_domain"/>
</dbReference>
<feature type="region of interest" description="Disordered" evidence="5">
    <location>
        <begin position="849"/>
        <end position="903"/>
    </location>
</feature>
<dbReference type="OrthoDB" id="44841at2759"/>
<feature type="region of interest" description="Disordered" evidence="5">
    <location>
        <begin position="991"/>
        <end position="1011"/>
    </location>
</feature>
<feature type="region of interest" description="Disordered" evidence="5">
    <location>
        <begin position="484"/>
        <end position="538"/>
    </location>
</feature>
<organism evidence="7 8">
    <name type="scientific">Nesidiocoris tenuis</name>
    <dbReference type="NCBI Taxonomy" id="355587"/>
    <lineage>
        <taxon>Eukaryota</taxon>
        <taxon>Metazoa</taxon>
        <taxon>Ecdysozoa</taxon>
        <taxon>Arthropoda</taxon>
        <taxon>Hexapoda</taxon>
        <taxon>Insecta</taxon>
        <taxon>Pterygota</taxon>
        <taxon>Neoptera</taxon>
        <taxon>Paraneoptera</taxon>
        <taxon>Hemiptera</taxon>
        <taxon>Heteroptera</taxon>
        <taxon>Panheteroptera</taxon>
        <taxon>Cimicomorpha</taxon>
        <taxon>Miridae</taxon>
        <taxon>Dicyphina</taxon>
        <taxon>Nesidiocoris</taxon>
    </lineage>
</organism>
<reference evidence="7 8" key="1">
    <citation type="submission" date="2020-02" db="EMBL/GenBank/DDBJ databases">
        <authorList>
            <person name="Ferguson B K."/>
        </authorList>
    </citation>
    <scope>NUCLEOTIDE SEQUENCE [LARGE SCALE GENOMIC DNA]</scope>
</reference>
<feature type="compositionally biased region" description="Low complexity" evidence="5">
    <location>
        <begin position="671"/>
        <end position="685"/>
    </location>
</feature>
<dbReference type="Proteomes" id="UP000479000">
    <property type="component" value="Unassembled WGS sequence"/>
</dbReference>
<dbReference type="InterPro" id="IPR001478">
    <property type="entry name" value="PDZ"/>
</dbReference>
<feature type="compositionally biased region" description="Polar residues" evidence="5">
    <location>
        <begin position="1294"/>
        <end position="1305"/>
    </location>
</feature>
<proteinExistence type="inferred from homology"/>
<feature type="region of interest" description="Disordered" evidence="5">
    <location>
        <begin position="620"/>
        <end position="700"/>
    </location>
</feature>
<feature type="region of interest" description="Disordered" evidence="5">
    <location>
        <begin position="1280"/>
        <end position="1332"/>
    </location>
</feature>
<feature type="region of interest" description="Disordered" evidence="5">
    <location>
        <begin position="243"/>
        <end position="270"/>
    </location>
</feature>
<evidence type="ECO:0000256" key="2">
    <source>
        <dbReference type="ARBA" id="ARBA00022490"/>
    </source>
</evidence>
<feature type="region of interest" description="Disordered" evidence="5">
    <location>
        <begin position="1408"/>
        <end position="1440"/>
    </location>
</feature>
<dbReference type="SUPFAM" id="SSF50156">
    <property type="entry name" value="PDZ domain-like"/>
    <property type="match status" value="1"/>
</dbReference>